<feature type="signal peptide" evidence="1">
    <location>
        <begin position="1"/>
        <end position="17"/>
    </location>
</feature>
<protein>
    <recommendedName>
        <fullName evidence="4">Fucolectin tachylectin-4 pentraxin-1 domain-containing protein</fullName>
    </recommendedName>
</protein>
<name>A0A8S3TV53_MYTED</name>
<evidence type="ECO:0000256" key="1">
    <source>
        <dbReference type="SAM" id="SignalP"/>
    </source>
</evidence>
<reference evidence="2" key="1">
    <citation type="submission" date="2021-03" db="EMBL/GenBank/DDBJ databases">
        <authorList>
            <person name="Bekaert M."/>
        </authorList>
    </citation>
    <scope>NUCLEOTIDE SEQUENCE</scope>
</reference>
<gene>
    <name evidence="2" type="ORF">MEDL_46916</name>
</gene>
<evidence type="ECO:0000313" key="2">
    <source>
        <dbReference type="EMBL" id="CAG2234277.1"/>
    </source>
</evidence>
<comment type="caution">
    <text evidence="2">The sequence shown here is derived from an EMBL/GenBank/DDBJ whole genome shotgun (WGS) entry which is preliminary data.</text>
</comment>
<dbReference type="AlphaFoldDB" id="A0A8S3TV53"/>
<dbReference type="SUPFAM" id="SSF49785">
    <property type="entry name" value="Galactose-binding domain-like"/>
    <property type="match status" value="1"/>
</dbReference>
<organism evidence="2 3">
    <name type="scientific">Mytilus edulis</name>
    <name type="common">Blue mussel</name>
    <dbReference type="NCBI Taxonomy" id="6550"/>
    <lineage>
        <taxon>Eukaryota</taxon>
        <taxon>Metazoa</taxon>
        <taxon>Spiralia</taxon>
        <taxon>Lophotrochozoa</taxon>
        <taxon>Mollusca</taxon>
        <taxon>Bivalvia</taxon>
        <taxon>Autobranchia</taxon>
        <taxon>Pteriomorphia</taxon>
        <taxon>Mytilida</taxon>
        <taxon>Mytiloidea</taxon>
        <taxon>Mytilidae</taxon>
        <taxon>Mytilinae</taxon>
        <taxon>Mytilus</taxon>
    </lineage>
</organism>
<keyword evidence="3" id="KW-1185">Reference proteome</keyword>
<accession>A0A8S3TV53</accession>
<sequence>MLLVILIFTTYQLTVTAQHNLTPYGTATQSSNFEESLPQNAIEPPISNTFSKTLCSHTDRGSEPAWWMFHFSFGLAYITDINIYYRENFAVRMDGFKVYVTNTSTIPPNGHLCHEDGPGLPITTQTIPCNQLGQYVIYYDTKGSVQDGKSFGPIIELCYVAINGCPKGTWGRNCIKKCPSKCINQHCHLKNGSCVWGRHRQLIKPLMVRFLQVILRVSQITKHTSAASVCYFYLFLYDDLSDERECKNSSS</sequence>
<dbReference type="Gene3D" id="2.60.120.260">
    <property type="entry name" value="Galactose-binding domain-like"/>
    <property type="match status" value="1"/>
</dbReference>
<dbReference type="Proteomes" id="UP000683360">
    <property type="component" value="Unassembled WGS sequence"/>
</dbReference>
<keyword evidence="1" id="KW-0732">Signal</keyword>
<proteinExistence type="predicted"/>
<dbReference type="EMBL" id="CAJPWZ010002229">
    <property type="protein sequence ID" value="CAG2234277.1"/>
    <property type="molecule type" value="Genomic_DNA"/>
</dbReference>
<feature type="chain" id="PRO_5035920509" description="Fucolectin tachylectin-4 pentraxin-1 domain-containing protein" evidence="1">
    <location>
        <begin position="18"/>
        <end position="251"/>
    </location>
</feature>
<dbReference type="OrthoDB" id="6133365at2759"/>
<evidence type="ECO:0008006" key="4">
    <source>
        <dbReference type="Google" id="ProtNLM"/>
    </source>
</evidence>
<evidence type="ECO:0000313" key="3">
    <source>
        <dbReference type="Proteomes" id="UP000683360"/>
    </source>
</evidence>
<dbReference type="InterPro" id="IPR008979">
    <property type="entry name" value="Galactose-bd-like_sf"/>
</dbReference>